<evidence type="ECO:0000313" key="4">
    <source>
        <dbReference type="Proteomes" id="UP001152795"/>
    </source>
</evidence>
<evidence type="ECO:0000256" key="1">
    <source>
        <dbReference type="SAM" id="MobiDB-lite"/>
    </source>
</evidence>
<dbReference type="OrthoDB" id="5960301at2759"/>
<organism evidence="3 4">
    <name type="scientific">Paramuricea clavata</name>
    <name type="common">Red gorgonian</name>
    <name type="synonym">Violescent sea-whip</name>
    <dbReference type="NCBI Taxonomy" id="317549"/>
    <lineage>
        <taxon>Eukaryota</taxon>
        <taxon>Metazoa</taxon>
        <taxon>Cnidaria</taxon>
        <taxon>Anthozoa</taxon>
        <taxon>Octocorallia</taxon>
        <taxon>Malacalcyonacea</taxon>
        <taxon>Plexauridae</taxon>
        <taxon>Paramuricea</taxon>
    </lineage>
</organism>
<protein>
    <recommendedName>
        <fullName evidence="2">P2X purinoreceptor 7 intracellular domain-containing protein</fullName>
    </recommendedName>
</protein>
<evidence type="ECO:0000313" key="3">
    <source>
        <dbReference type="EMBL" id="CAB3985336.1"/>
    </source>
</evidence>
<sequence length="254" mass="28128">MSDESSDPDLAEERYDPEDNLNAYGSPVVRSPDDININEIVEQSVVGIVHPVRAQFCSCKNTCSKGSGRKKKGCPCRDEGLQCTEQCSCGTKKASCKNKAQVGSSTHDPSTGLNAFERHALAAEEAKREITEFIATLDITQKNALLVDILSNGKGSLDYAKNLVKFGGDIPPAPAEKPPWCTCRVCRPMPHEEENKCCGKVRCVTSYVTFQNTCTDRDVLTMAIRGRCDIRADEPDYSTNSFRKAAYRQYILWR</sequence>
<feature type="region of interest" description="Disordered" evidence="1">
    <location>
        <begin position="1"/>
        <end position="27"/>
    </location>
</feature>
<evidence type="ECO:0000259" key="2">
    <source>
        <dbReference type="Pfam" id="PF20478"/>
    </source>
</evidence>
<dbReference type="EMBL" id="CACRXK020000859">
    <property type="protein sequence ID" value="CAB3985336.1"/>
    <property type="molecule type" value="Genomic_DNA"/>
</dbReference>
<dbReference type="InterPro" id="IPR046815">
    <property type="entry name" value="P2RX7_C"/>
</dbReference>
<reference evidence="3" key="1">
    <citation type="submission" date="2020-04" db="EMBL/GenBank/DDBJ databases">
        <authorList>
            <person name="Alioto T."/>
            <person name="Alioto T."/>
            <person name="Gomez Garrido J."/>
        </authorList>
    </citation>
    <scope>NUCLEOTIDE SEQUENCE</scope>
    <source>
        <strain evidence="3">A484AB</strain>
    </source>
</reference>
<dbReference type="AlphaFoldDB" id="A0A7D9DGP7"/>
<gene>
    <name evidence="3" type="ORF">PACLA_8A020858</name>
</gene>
<proteinExistence type="predicted"/>
<dbReference type="PANTHER" id="PTHR36981">
    <property type="entry name" value="ZGC:195170"/>
    <property type="match status" value="1"/>
</dbReference>
<feature type="compositionally biased region" description="Acidic residues" evidence="1">
    <location>
        <begin position="1"/>
        <end position="19"/>
    </location>
</feature>
<dbReference type="Proteomes" id="UP001152795">
    <property type="component" value="Unassembled WGS sequence"/>
</dbReference>
<comment type="caution">
    <text evidence="3">The sequence shown here is derived from an EMBL/GenBank/DDBJ whole genome shotgun (WGS) entry which is preliminary data.</text>
</comment>
<dbReference type="PANTHER" id="PTHR36981:SF3">
    <property type="entry name" value="UBIQUITIN-LIKE PROTEASE FAMILY PROFILE DOMAIN-CONTAINING PROTEIN"/>
    <property type="match status" value="1"/>
</dbReference>
<accession>A0A7D9DGP7</accession>
<name>A0A7D9DGP7_PARCT</name>
<feature type="domain" description="P2X purinoreceptor 7 intracellular" evidence="2">
    <location>
        <begin position="172"/>
        <end position="254"/>
    </location>
</feature>
<dbReference type="Pfam" id="PF20478">
    <property type="entry name" value="P2RX7_C"/>
    <property type="match status" value="1"/>
</dbReference>
<keyword evidence="4" id="KW-1185">Reference proteome</keyword>